<accession>A0AAW4PLW2</accession>
<evidence type="ECO:0000313" key="6">
    <source>
        <dbReference type="EMBL" id="MBX0322114.1"/>
    </source>
</evidence>
<feature type="compositionally biased region" description="Low complexity" evidence="3">
    <location>
        <begin position="293"/>
        <end position="356"/>
    </location>
</feature>
<feature type="region of interest" description="Disordered" evidence="3">
    <location>
        <begin position="606"/>
        <end position="630"/>
    </location>
</feature>
<sequence length="630" mass="65181">MAPDPPADEERDEYDLSRRSLLKVTGAALGSTSVAGCLGERPTGYRRLGYGGVPWFVSGDVESAVFAPLALSLSGPSDGLVAHWTLDGTGGTAADAVGGNDGAIRGAPTQGVPGVHDSTAYDFLSGSGNYVEVADAGALRPAELSFGGWYRTDSGANSQTVLQKADARFGDEGYAVDVQTDNSVRGHVAVESGRASVNPWGVATHDGEWHHLLLTWDGSALVLYLDGTEVDRDASQSGAVVHSDRSLFVGRGDNGYTTYYGMDGAIDDVRVYDRALSASEVTDLYEGVTETATATATETPTATATSTASPTQTETATATETPTPTPTETATPTATETATPTPTETATPTPTETPTSTPTPTPTPTTTESTGPAPVARWRFEETSGTVAADSVGSADGFLRGSPTLDTTGVFATSGVTFGSSSEDYVEVADAASLTPTAELSFGGWYRTTSGENSQTVLQKADARFGDEGYAVDVQTDNSVRGHVAVDSGQASVNPFGVATHDGEWHHLLLTWDGDALVLYLDGAEADRDASQSGSVVHSTRSLYVGRGDNGYTSYYGMVGTVDDVRVYDTALTASAVTSLYEGTAPSPTPTATETATPTETATATLTPIPNDEFGESGYGSHGYGGIVDN</sequence>
<evidence type="ECO:0000256" key="3">
    <source>
        <dbReference type="SAM" id="MobiDB-lite"/>
    </source>
</evidence>
<dbReference type="SMART" id="SM00560">
    <property type="entry name" value="LamGL"/>
    <property type="match status" value="2"/>
</dbReference>
<dbReference type="PANTHER" id="PTHR42535:SF2">
    <property type="entry name" value="CHROMOSOME UNDETERMINED SCAFFOLD_146, WHOLE GENOME SHOTGUN SEQUENCE"/>
    <property type="match status" value="1"/>
</dbReference>
<dbReference type="Proteomes" id="UP001430377">
    <property type="component" value="Unassembled WGS sequence"/>
</dbReference>
<feature type="domain" description="Laminin G" evidence="4">
    <location>
        <begin position="142"/>
        <end position="274"/>
    </location>
</feature>
<evidence type="ECO:0000256" key="1">
    <source>
        <dbReference type="ARBA" id="ARBA00022729"/>
    </source>
</evidence>
<dbReference type="Gene3D" id="2.60.120.200">
    <property type="match status" value="2"/>
</dbReference>
<proteinExistence type="predicted"/>
<reference evidence="6 7" key="1">
    <citation type="submission" date="2021-06" db="EMBL/GenBank/DDBJ databases">
        <title>Halomicroarcula sp. a new haloarchaeum isolated from saline soil.</title>
        <authorList>
            <person name="Duran-Viseras A."/>
            <person name="Sanchez-Porro C."/>
            <person name="Ventosa A."/>
        </authorList>
    </citation>
    <scope>NUCLEOTIDE SEQUENCE [LARGE SCALE GENOMIC DNA]</scope>
    <source>
        <strain evidence="6 7">F13</strain>
    </source>
</reference>
<feature type="compositionally biased region" description="Gly residues" evidence="3">
    <location>
        <begin position="617"/>
        <end position="630"/>
    </location>
</feature>
<protein>
    <submittedName>
        <fullName evidence="6">LamG domain-containing protein</fullName>
    </submittedName>
</protein>
<comment type="caution">
    <text evidence="6">The sequence shown here is derived from an EMBL/GenBank/DDBJ whole genome shotgun (WGS) entry which is preliminary data.</text>
</comment>
<dbReference type="InterPro" id="IPR013320">
    <property type="entry name" value="ConA-like_dom_sf"/>
</dbReference>
<dbReference type="SMART" id="SM00282">
    <property type="entry name" value="LamG"/>
    <property type="match status" value="2"/>
</dbReference>
<feature type="compositionally biased region" description="Low complexity" evidence="3">
    <location>
        <begin position="364"/>
        <end position="374"/>
    </location>
</feature>
<dbReference type="PROSITE" id="PS51318">
    <property type="entry name" value="TAT"/>
    <property type="match status" value="1"/>
</dbReference>
<feature type="domain" description="Laminin G" evidence="4">
    <location>
        <begin position="438"/>
        <end position="570"/>
    </location>
</feature>
<dbReference type="EMBL" id="RKLR01000001">
    <property type="protein sequence ID" value="MBX0322114.1"/>
    <property type="molecule type" value="Genomic_DNA"/>
</dbReference>
<evidence type="ECO:0000259" key="5">
    <source>
        <dbReference type="SMART" id="SM00560"/>
    </source>
</evidence>
<dbReference type="PANTHER" id="PTHR42535">
    <property type="entry name" value="OOKINETE PROTEIN, PUTATIVE-RELATED"/>
    <property type="match status" value="1"/>
</dbReference>
<feature type="region of interest" description="Disordered" evidence="3">
    <location>
        <begin position="293"/>
        <end position="374"/>
    </location>
</feature>
<dbReference type="InterPro" id="IPR006311">
    <property type="entry name" value="TAT_signal"/>
</dbReference>
<feature type="domain" description="LamG-like jellyroll fold" evidence="5">
    <location>
        <begin position="142"/>
        <end position="279"/>
    </location>
</feature>
<dbReference type="RefSeq" id="WP_220617092.1">
    <property type="nucleotide sequence ID" value="NZ_RKLR01000001.1"/>
</dbReference>
<feature type="domain" description="LamG-like jellyroll fold" evidence="5">
    <location>
        <begin position="438"/>
        <end position="575"/>
    </location>
</feature>
<organism evidence="6 7">
    <name type="scientific">Haloarcula rubra</name>
    <dbReference type="NCBI Taxonomy" id="2487747"/>
    <lineage>
        <taxon>Archaea</taxon>
        <taxon>Methanobacteriati</taxon>
        <taxon>Methanobacteriota</taxon>
        <taxon>Stenosarchaea group</taxon>
        <taxon>Halobacteria</taxon>
        <taxon>Halobacteriales</taxon>
        <taxon>Haloarculaceae</taxon>
        <taxon>Haloarcula</taxon>
    </lineage>
</organism>
<keyword evidence="7" id="KW-1185">Reference proteome</keyword>
<evidence type="ECO:0000313" key="7">
    <source>
        <dbReference type="Proteomes" id="UP001430377"/>
    </source>
</evidence>
<dbReference type="InterPro" id="IPR001791">
    <property type="entry name" value="Laminin_G"/>
</dbReference>
<dbReference type="SUPFAM" id="SSF49899">
    <property type="entry name" value="Concanavalin A-like lectins/glucanases"/>
    <property type="match status" value="2"/>
</dbReference>
<keyword evidence="1" id="KW-0732">Signal</keyword>
<evidence type="ECO:0000259" key="4">
    <source>
        <dbReference type="SMART" id="SM00282"/>
    </source>
</evidence>
<dbReference type="Pfam" id="PF13385">
    <property type="entry name" value="Laminin_G_3"/>
    <property type="match status" value="2"/>
</dbReference>
<name>A0AAW4PLW2_9EURY</name>
<dbReference type="InterPro" id="IPR006558">
    <property type="entry name" value="LamG-like"/>
</dbReference>
<gene>
    <name evidence="6" type="ORF">EGH21_03610</name>
</gene>
<dbReference type="AlphaFoldDB" id="A0AAW4PLW2"/>
<evidence type="ECO:0000256" key="2">
    <source>
        <dbReference type="ARBA" id="ARBA00023157"/>
    </source>
</evidence>
<keyword evidence="2" id="KW-1015">Disulfide bond</keyword>